<dbReference type="InterPro" id="IPR003772">
    <property type="entry name" value="YceD"/>
</dbReference>
<evidence type="ECO:0000313" key="2">
    <source>
        <dbReference type="EMBL" id="AIL97180.1"/>
    </source>
</evidence>
<gene>
    <name evidence="2" type="ORF">CUREI_07630</name>
</gene>
<dbReference type="KEGG" id="cuv:CUREI_07630"/>
<dbReference type="HOGENOM" id="CLU_100236_0_0_11"/>
<keyword evidence="2" id="KW-0238">DNA-binding</keyword>
<keyword evidence="3" id="KW-1185">Reference proteome</keyword>
<dbReference type="AlphaFoldDB" id="A0A077HLK1"/>
<dbReference type="Pfam" id="PF02620">
    <property type="entry name" value="YceD"/>
    <property type="match status" value="1"/>
</dbReference>
<proteinExistence type="predicted"/>
<dbReference type="GO" id="GO:0003677">
    <property type="term" value="F:DNA binding"/>
    <property type="evidence" value="ECO:0007669"/>
    <property type="project" value="UniProtKB-KW"/>
</dbReference>
<dbReference type="EMBL" id="CP009215">
    <property type="protein sequence ID" value="AIL97180.1"/>
    <property type="molecule type" value="Genomic_DNA"/>
</dbReference>
<protein>
    <submittedName>
        <fullName evidence="2">DNA-binding protein</fullName>
    </submittedName>
</protein>
<dbReference type="RefSeq" id="WP_038612231.1">
    <property type="nucleotide sequence ID" value="NZ_CAMIAM010000001.1"/>
</dbReference>
<organism evidence="2 3">
    <name type="scientific">Corynebacterium ureicelerivorans</name>
    <dbReference type="NCBI Taxonomy" id="401472"/>
    <lineage>
        <taxon>Bacteria</taxon>
        <taxon>Bacillati</taxon>
        <taxon>Actinomycetota</taxon>
        <taxon>Actinomycetes</taxon>
        <taxon>Mycobacteriales</taxon>
        <taxon>Corynebacteriaceae</taxon>
        <taxon>Corynebacterium</taxon>
    </lineage>
</organism>
<evidence type="ECO:0000313" key="3">
    <source>
        <dbReference type="Proteomes" id="UP000028939"/>
    </source>
</evidence>
<dbReference type="OrthoDB" id="9790372at2"/>
<sequence length="178" mass="19002">MATNPFVFDVTDVLGGDGTPKTVTQTGPSPSRIGPEMIAIPEGREVEVEATLVPLGSGVMVDATATATLQGQCVRCLKELTPTKTLRVSEVFSASDDFITGDDEVDEDQGSGDEIRQVVDNTVDLEQAFVDEAGLNWPFNPTCEPECEGDTDVPAPDAVEGEDNDLVDPRWAGLEKFL</sequence>
<accession>A0A077HLK1</accession>
<feature type="region of interest" description="Disordered" evidence="1">
    <location>
        <begin position="145"/>
        <end position="166"/>
    </location>
</feature>
<reference evidence="2 3" key="1">
    <citation type="submission" date="2014-08" db="EMBL/GenBank/DDBJ databases">
        <title>Complete genome sequence of Corynebacterium ureicelerivorans DSM 45051, a lipophilic and urea-splitting isolate from a blood culture of a septicaemia patient.</title>
        <authorList>
            <person name="Tippelt A."/>
            <person name="Albersmeier A."/>
            <person name="Brinkrolf K."/>
            <person name="Ruckert C."/>
            <person name="Tauch A."/>
        </authorList>
    </citation>
    <scope>NUCLEOTIDE SEQUENCE [LARGE SCALE GENOMIC DNA]</scope>
    <source>
        <strain evidence="2 3">IMMIB RIV-2301</strain>
    </source>
</reference>
<dbReference type="Proteomes" id="UP000028939">
    <property type="component" value="Chromosome"/>
</dbReference>
<name>A0A077HLK1_9CORY</name>
<dbReference type="STRING" id="401472.CUREI_07630"/>
<evidence type="ECO:0000256" key="1">
    <source>
        <dbReference type="SAM" id="MobiDB-lite"/>
    </source>
</evidence>